<accession>A0AAV0HU95</accession>
<dbReference type="PANTHER" id="PTHR46116">
    <property type="entry name" value="(E3-INDEPENDENT) E2 UBIQUITIN-CONJUGATING ENZYME"/>
    <property type="match status" value="1"/>
</dbReference>
<feature type="region of interest" description="Disordered" evidence="3">
    <location>
        <begin position="1"/>
        <end position="59"/>
    </location>
</feature>
<gene>
    <name evidence="4" type="ORF">LITE_LOCUS5966</name>
</gene>
<evidence type="ECO:0000313" key="4">
    <source>
        <dbReference type="EMBL" id="CAI0388751.1"/>
    </source>
</evidence>
<dbReference type="GO" id="GO:0061631">
    <property type="term" value="F:ubiquitin conjugating enzyme activity"/>
    <property type="evidence" value="ECO:0007669"/>
    <property type="project" value="TreeGrafter"/>
</dbReference>
<organism evidence="4 5">
    <name type="scientific">Linum tenue</name>
    <dbReference type="NCBI Taxonomy" id="586396"/>
    <lineage>
        <taxon>Eukaryota</taxon>
        <taxon>Viridiplantae</taxon>
        <taxon>Streptophyta</taxon>
        <taxon>Embryophyta</taxon>
        <taxon>Tracheophyta</taxon>
        <taxon>Spermatophyta</taxon>
        <taxon>Magnoliopsida</taxon>
        <taxon>eudicotyledons</taxon>
        <taxon>Gunneridae</taxon>
        <taxon>Pentapetalae</taxon>
        <taxon>rosids</taxon>
        <taxon>fabids</taxon>
        <taxon>Malpighiales</taxon>
        <taxon>Linaceae</taxon>
        <taxon>Linum</taxon>
    </lineage>
</organism>
<evidence type="ECO:0000313" key="5">
    <source>
        <dbReference type="Proteomes" id="UP001154282"/>
    </source>
</evidence>
<dbReference type="PANTHER" id="PTHR46116:SF41">
    <property type="entry name" value="UBIQUITIN-CONJUGATING ENZYME E2 25-RELATED"/>
    <property type="match status" value="1"/>
</dbReference>
<proteinExistence type="predicted"/>
<dbReference type="Proteomes" id="UP001154282">
    <property type="component" value="Unassembled WGS sequence"/>
</dbReference>
<name>A0AAV0HU95_9ROSI</name>
<evidence type="ECO:0008006" key="6">
    <source>
        <dbReference type="Google" id="ProtNLM"/>
    </source>
</evidence>
<feature type="compositionally biased region" description="Basic residues" evidence="3">
    <location>
        <begin position="43"/>
        <end position="52"/>
    </location>
</feature>
<reference evidence="4" key="1">
    <citation type="submission" date="2022-08" db="EMBL/GenBank/DDBJ databases">
        <authorList>
            <person name="Gutierrez-Valencia J."/>
        </authorList>
    </citation>
    <scope>NUCLEOTIDE SEQUENCE</scope>
</reference>
<dbReference type="EMBL" id="CAMGYJ010000003">
    <property type="protein sequence ID" value="CAI0388751.1"/>
    <property type="molecule type" value="Genomic_DNA"/>
</dbReference>
<evidence type="ECO:0000256" key="3">
    <source>
        <dbReference type="SAM" id="MobiDB-lite"/>
    </source>
</evidence>
<protein>
    <recommendedName>
        <fullName evidence="6">Transposase</fullName>
    </recommendedName>
</protein>
<sequence length="492" mass="54444">MDAVDDGSPTLFQFQSPHPPAEAASAMTTTTPTRSNSLGKPKTQGKRSHKSAPKPPPILPILSAAATTAQCFVTAIRRSISSSNSSLTPSFTSCLPPAILPDVALAAALCRLAHGTPYATVARWFGLDSPEAARLVVGQAVCENMSMVVEFWKEAERTQMGFRWVSLPNCCGVLGFQRFGFENRELGGTSGSFLVQAVVDTDGSRVSPLPSVIVMGCVLHNFLINAKEPFPEECQELGGLQQREQFPVYKAVVNEKAKWTRDKLARHLGWQGVLRENGWETTEKKFAMEDADSDVIEISPLSLPPSHFARNRKREQGNGKATKDVNVVNLVEDKEINLKFQAYHDICEGLRVENMDLLRAVILGADRTPYHDGLFCFQVLRRYVYMALLGTWTTFNKAENWQPGVSNVMQHFEDLVRGHFHSRAKDIMVACRAYMSDARVGCVTKKKRKKGGIRDLEEGSQLARVQEGLSCTKGNAGASFHRTWSKKPMKVQ</sequence>
<keyword evidence="5" id="KW-1185">Reference proteome</keyword>
<feature type="compositionally biased region" description="Polar residues" evidence="3">
    <location>
        <begin position="26"/>
        <end position="38"/>
    </location>
</feature>
<keyword evidence="1" id="KW-0808">Transferase</keyword>
<keyword evidence="2" id="KW-0833">Ubl conjugation pathway</keyword>
<evidence type="ECO:0000256" key="1">
    <source>
        <dbReference type="ARBA" id="ARBA00022679"/>
    </source>
</evidence>
<evidence type="ECO:0000256" key="2">
    <source>
        <dbReference type="ARBA" id="ARBA00022786"/>
    </source>
</evidence>
<comment type="caution">
    <text evidence="4">The sequence shown here is derived from an EMBL/GenBank/DDBJ whole genome shotgun (WGS) entry which is preliminary data.</text>
</comment>
<dbReference type="AlphaFoldDB" id="A0AAV0HU95"/>